<evidence type="ECO:0000259" key="7">
    <source>
        <dbReference type="Pfam" id="PF01967"/>
    </source>
</evidence>
<evidence type="ECO:0000313" key="9">
    <source>
        <dbReference type="Proteomes" id="UP000198406"/>
    </source>
</evidence>
<dbReference type="InterPro" id="IPR023045">
    <property type="entry name" value="MoaC"/>
</dbReference>
<dbReference type="GO" id="GO:0006253">
    <property type="term" value="P:dCTP catabolic process"/>
    <property type="evidence" value="ECO:0007669"/>
    <property type="project" value="TreeGrafter"/>
</dbReference>
<feature type="region of interest" description="Disordered" evidence="6">
    <location>
        <begin position="93"/>
        <end position="137"/>
    </location>
</feature>
<dbReference type="PANTHER" id="PTHR46523:SF1">
    <property type="entry name" value="DCTP PYROPHOSPHATASE 1"/>
    <property type="match status" value="1"/>
</dbReference>
<dbReference type="OrthoDB" id="429626at2759"/>
<accession>A0A1Z5KAI1</accession>
<dbReference type="Pfam" id="PF01967">
    <property type="entry name" value="MoaC"/>
    <property type="match status" value="1"/>
</dbReference>
<keyword evidence="9" id="KW-1185">Reference proteome</keyword>
<reference evidence="8 9" key="1">
    <citation type="journal article" date="2015" name="Plant Cell">
        <title>Oil accumulation by the oleaginous diatom Fistulifera solaris as revealed by the genome and transcriptome.</title>
        <authorList>
            <person name="Tanaka T."/>
            <person name="Maeda Y."/>
            <person name="Veluchamy A."/>
            <person name="Tanaka M."/>
            <person name="Abida H."/>
            <person name="Marechal E."/>
            <person name="Bowler C."/>
            <person name="Muto M."/>
            <person name="Sunaga Y."/>
            <person name="Tanaka M."/>
            <person name="Yoshino T."/>
            <person name="Taniguchi T."/>
            <person name="Fukuda Y."/>
            <person name="Nemoto M."/>
            <person name="Matsumoto M."/>
            <person name="Wong P.S."/>
            <person name="Aburatani S."/>
            <person name="Fujibuchi W."/>
        </authorList>
    </citation>
    <scope>NUCLEOTIDE SEQUENCE [LARGE SCALE GENOMIC DNA]</scope>
    <source>
        <strain evidence="8 9">JPCC DA0580</strain>
    </source>
</reference>
<organism evidence="8 9">
    <name type="scientific">Fistulifera solaris</name>
    <name type="common">Oleaginous diatom</name>
    <dbReference type="NCBI Taxonomy" id="1519565"/>
    <lineage>
        <taxon>Eukaryota</taxon>
        <taxon>Sar</taxon>
        <taxon>Stramenopiles</taxon>
        <taxon>Ochrophyta</taxon>
        <taxon>Bacillariophyta</taxon>
        <taxon>Bacillariophyceae</taxon>
        <taxon>Bacillariophycidae</taxon>
        <taxon>Naviculales</taxon>
        <taxon>Naviculaceae</taxon>
        <taxon>Fistulifera</taxon>
    </lineage>
</organism>
<feature type="domain" description="Molybdopterin cofactor biosynthesis C (MoaC)" evidence="7">
    <location>
        <begin position="179"/>
        <end position="310"/>
    </location>
</feature>
<dbReference type="SUPFAM" id="SSF55040">
    <property type="entry name" value="Molybdenum cofactor biosynthesis protein C, MoaC"/>
    <property type="match status" value="1"/>
</dbReference>
<name>A0A1Z5KAI1_FISSO</name>
<dbReference type="Gene3D" id="3.30.70.640">
    <property type="entry name" value="Molybdopterin cofactor biosynthesis C (MoaC) domain"/>
    <property type="match status" value="1"/>
</dbReference>
<keyword evidence="5 8" id="KW-0456">Lyase</keyword>
<dbReference type="NCBIfam" id="NF006870">
    <property type="entry name" value="PRK09364.1"/>
    <property type="match status" value="1"/>
</dbReference>
<dbReference type="Proteomes" id="UP000198406">
    <property type="component" value="Unassembled WGS sequence"/>
</dbReference>
<evidence type="ECO:0000256" key="2">
    <source>
        <dbReference type="ARBA" id="ARBA00005046"/>
    </source>
</evidence>
<comment type="pathway">
    <text evidence="2">Cofactor biosynthesis; molybdopterin biosynthesis.</text>
</comment>
<evidence type="ECO:0000313" key="8">
    <source>
        <dbReference type="EMBL" id="GAX23111.1"/>
    </source>
</evidence>
<dbReference type="GO" id="GO:0061799">
    <property type="term" value="F:cyclic pyranopterin monophosphate synthase activity"/>
    <property type="evidence" value="ECO:0007669"/>
    <property type="project" value="UniProtKB-EC"/>
</dbReference>
<dbReference type="InterPro" id="IPR002820">
    <property type="entry name" value="Mopterin_CF_biosynth-C_dom"/>
</dbReference>
<sequence>MRSTIMLRTSRLSRSLRLRPFSNANDKNPSQQHAMFREQMEELKQEREALYGFTDQEQKAWGNAKNSHRHSDDFLQQIEQARMEAQMVVMPSWSHSEDHGHTNHSHGHNHHHRHHHHHGHHGHQDHHNNNQQQSSEDDANLQGYRLMPPVEQPIPEELNNDTLPPLFTHLSPDGSTVQMVHVGDKAVTARRAVAQTTIVFPPEIVQHGFTSKKGPIFETAILAGIMAAKKTSDLIPLCHPLPLEQVNVGIQMPDANTAVVTCECHVTHKTGVEMEAMVGASVAALTVYDMVKAISHNVVVKETKLLHKSGAPARNPAGAKEGVFRGLVSHLISFVFKMIGCALDHCILLLSLIHPRCHPFSSSILPSHYNRMTHTISPLSIRQWHDNEKHNEAESLQSTTKNDNQSLPHPSSQTHDNNDESAIKLEQAFDVAAAQTLLLQQVLPLYAEIAQTFSSSHSTLQANQLSRLLQQLQLVADSLQIHLAQAIRNKIRLNGRKYPVEQAKGKMSKYTEYSHMTGITKHDGQSTTEFPNVYTAQTTTLVELQQLQSEIRDFAAQRDWDPFHTPRNLCLALGGELGELVEQLFFFDTLQADKLYQEVADVTIYLLRLADVCQLSLLADTSSSDNDPDVKLVFRFSTELLPASSTKDHIFPVGLIRNHILQLWMHWTRRDKKSFSETLQTISTHLGYCWNTTLPTTSCANSATAWLSLLCLLGELSDQFQFLGDAEQHLHKREVICSYIQQMVLKLNDKDEE</sequence>
<dbReference type="InterPro" id="IPR025984">
    <property type="entry name" value="DCTPP"/>
</dbReference>
<dbReference type="CDD" id="cd01420">
    <property type="entry name" value="MoaC_PE"/>
    <property type="match status" value="1"/>
</dbReference>
<protein>
    <recommendedName>
        <fullName evidence="3">cyclic pyranopterin monophosphate synthase</fullName>
        <ecNumber evidence="3">4.6.1.17</ecNumber>
    </recommendedName>
</protein>
<keyword evidence="4" id="KW-0501">Molybdenum cofactor biosynthesis</keyword>
<dbReference type="InterPro" id="IPR047594">
    <property type="entry name" value="MoaC_bact/euk"/>
</dbReference>
<dbReference type="NCBIfam" id="TIGR00581">
    <property type="entry name" value="moaC"/>
    <property type="match status" value="1"/>
</dbReference>
<dbReference type="InterPro" id="IPR036522">
    <property type="entry name" value="MoaC_sf"/>
</dbReference>
<dbReference type="AlphaFoldDB" id="A0A1Z5KAI1"/>
<dbReference type="InterPro" id="IPR052555">
    <property type="entry name" value="dCTP_Pyrophosphatase"/>
</dbReference>
<gene>
    <name evidence="8" type="ORF">FisN_25Lh049</name>
</gene>
<dbReference type="SUPFAM" id="SSF101386">
    <property type="entry name" value="all-alpha NTP pyrophosphatases"/>
    <property type="match status" value="2"/>
</dbReference>
<dbReference type="Gene3D" id="1.10.287.1080">
    <property type="entry name" value="MazG-like"/>
    <property type="match status" value="1"/>
</dbReference>
<evidence type="ECO:0000256" key="4">
    <source>
        <dbReference type="ARBA" id="ARBA00023150"/>
    </source>
</evidence>
<proteinExistence type="predicted"/>
<dbReference type="UniPathway" id="UPA00344"/>
<evidence type="ECO:0000256" key="5">
    <source>
        <dbReference type="ARBA" id="ARBA00023239"/>
    </source>
</evidence>
<feature type="compositionally biased region" description="Polar residues" evidence="6">
    <location>
        <begin position="394"/>
        <end position="415"/>
    </location>
</feature>
<dbReference type="PANTHER" id="PTHR46523">
    <property type="entry name" value="DCTP PYROPHOSPHATASE 1"/>
    <property type="match status" value="1"/>
</dbReference>
<evidence type="ECO:0000256" key="3">
    <source>
        <dbReference type="ARBA" id="ARBA00012575"/>
    </source>
</evidence>
<evidence type="ECO:0000256" key="1">
    <source>
        <dbReference type="ARBA" id="ARBA00001637"/>
    </source>
</evidence>
<comment type="catalytic activity">
    <reaction evidence="1">
        <text>(8S)-3',8-cyclo-7,8-dihydroguanosine 5'-triphosphate = cyclic pyranopterin phosphate + diphosphate</text>
        <dbReference type="Rhea" id="RHEA:49580"/>
        <dbReference type="ChEBI" id="CHEBI:33019"/>
        <dbReference type="ChEBI" id="CHEBI:59648"/>
        <dbReference type="ChEBI" id="CHEBI:131766"/>
        <dbReference type="EC" id="4.6.1.17"/>
    </reaction>
</comment>
<dbReference type="GO" id="GO:0006777">
    <property type="term" value="P:Mo-molybdopterin cofactor biosynthetic process"/>
    <property type="evidence" value="ECO:0007669"/>
    <property type="project" value="UniProtKB-KW"/>
</dbReference>
<evidence type="ECO:0000256" key="6">
    <source>
        <dbReference type="SAM" id="MobiDB-lite"/>
    </source>
</evidence>
<dbReference type="EMBL" id="BDSP01000195">
    <property type="protein sequence ID" value="GAX23111.1"/>
    <property type="molecule type" value="Genomic_DNA"/>
</dbReference>
<dbReference type="InParanoid" id="A0A1Z5KAI1"/>
<comment type="caution">
    <text evidence="8">The sequence shown here is derived from an EMBL/GenBank/DDBJ whole genome shotgun (WGS) entry which is preliminary data.</text>
</comment>
<dbReference type="GO" id="GO:0005829">
    <property type="term" value="C:cytosol"/>
    <property type="evidence" value="ECO:0007669"/>
    <property type="project" value="TreeGrafter"/>
</dbReference>
<feature type="compositionally biased region" description="Basic residues" evidence="6">
    <location>
        <begin position="102"/>
        <end position="124"/>
    </location>
</feature>
<dbReference type="EC" id="4.6.1.17" evidence="3"/>
<dbReference type="CDD" id="cd11537">
    <property type="entry name" value="NTP-PPase_RS21-C6_like"/>
    <property type="match status" value="1"/>
</dbReference>
<dbReference type="GO" id="GO:0042262">
    <property type="term" value="P:DNA protection"/>
    <property type="evidence" value="ECO:0007669"/>
    <property type="project" value="TreeGrafter"/>
</dbReference>
<dbReference type="GO" id="GO:0047840">
    <property type="term" value="F:dCTP diphosphatase activity"/>
    <property type="evidence" value="ECO:0007669"/>
    <property type="project" value="TreeGrafter"/>
</dbReference>
<feature type="region of interest" description="Disordered" evidence="6">
    <location>
        <begin position="390"/>
        <end position="417"/>
    </location>
</feature>